<dbReference type="EMBL" id="JBHRSJ010000001">
    <property type="protein sequence ID" value="MFC2970660.1"/>
    <property type="molecule type" value="Genomic_DNA"/>
</dbReference>
<proteinExistence type="predicted"/>
<feature type="transmembrane region" description="Helical" evidence="1">
    <location>
        <begin position="154"/>
        <end position="171"/>
    </location>
</feature>
<keyword evidence="1" id="KW-0812">Transmembrane</keyword>
<gene>
    <name evidence="2" type="ORF">ACFOJE_00330</name>
</gene>
<feature type="transmembrane region" description="Helical" evidence="1">
    <location>
        <begin position="191"/>
        <end position="211"/>
    </location>
</feature>
<feature type="transmembrane region" description="Helical" evidence="1">
    <location>
        <begin position="51"/>
        <end position="71"/>
    </location>
</feature>
<protein>
    <submittedName>
        <fullName evidence="2">YciC family protein</fullName>
    </submittedName>
</protein>
<organism evidence="2 3">
    <name type="scientific">Azotobacter bryophylli</name>
    <dbReference type="NCBI Taxonomy" id="1986537"/>
    <lineage>
        <taxon>Bacteria</taxon>
        <taxon>Pseudomonadati</taxon>
        <taxon>Pseudomonadota</taxon>
        <taxon>Gammaproteobacteria</taxon>
        <taxon>Pseudomonadales</taxon>
        <taxon>Pseudomonadaceae</taxon>
        <taxon>Azotobacter</taxon>
    </lineage>
</organism>
<keyword evidence="1" id="KW-0472">Membrane</keyword>
<comment type="caution">
    <text evidence="2">The sequence shown here is derived from an EMBL/GenBank/DDBJ whole genome shotgun (WGS) entry which is preliminary data.</text>
</comment>
<evidence type="ECO:0000313" key="2">
    <source>
        <dbReference type="EMBL" id="MFC2970660.1"/>
    </source>
</evidence>
<dbReference type="Proteomes" id="UP001595457">
    <property type="component" value="Unassembled WGS sequence"/>
</dbReference>
<name>A0ABV7AP93_9GAMM</name>
<accession>A0ABV7AP93</accession>
<keyword evidence="3" id="KW-1185">Reference proteome</keyword>
<evidence type="ECO:0000256" key="1">
    <source>
        <dbReference type="SAM" id="Phobius"/>
    </source>
</evidence>
<dbReference type="Pfam" id="PF06790">
    <property type="entry name" value="UPF0259"/>
    <property type="match status" value="1"/>
</dbReference>
<sequence>MNPLSILRDAWNFYIRHLGAIARLCLPLICLESLAMLGFERWRGTSSEPLQEVLLGLLFYPLYNGALILYLDARSRGLPTRDGDLLAQSLRLWPRLALLTGLSTLLVMLGASLMLLPGIWVMVKLAFADYLLVLRGQAPLEAVKESFRLSRGHFLPILLCVLVVTLPFWLLDGWLHERLGEHPELLANLLLDAASSFLQLFGTVTVFRLFMLREAAPEPQ</sequence>
<evidence type="ECO:0000313" key="3">
    <source>
        <dbReference type="Proteomes" id="UP001595457"/>
    </source>
</evidence>
<dbReference type="RefSeq" id="WP_377812232.1">
    <property type="nucleotide sequence ID" value="NZ_JBHRSJ010000001.1"/>
</dbReference>
<keyword evidence="1" id="KW-1133">Transmembrane helix</keyword>
<reference evidence="3" key="1">
    <citation type="journal article" date="2019" name="Int. J. Syst. Evol. Microbiol.">
        <title>The Global Catalogue of Microorganisms (GCM) 10K type strain sequencing project: providing services to taxonomists for standard genome sequencing and annotation.</title>
        <authorList>
            <consortium name="The Broad Institute Genomics Platform"/>
            <consortium name="The Broad Institute Genome Sequencing Center for Infectious Disease"/>
            <person name="Wu L."/>
            <person name="Ma J."/>
        </authorList>
    </citation>
    <scope>NUCLEOTIDE SEQUENCE [LARGE SCALE GENOMIC DNA]</scope>
    <source>
        <strain evidence="3">KCTC 62195</strain>
    </source>
</reference>
<feature type="transmembrane region" description="Helical" evidence="1">
    <location>
        <begin position="20"/>
        <end position="39"/>
    </location>
</feature>